<evidence type="ECO:0000313" key="1">
    <source>
        <dbReference type="Ensembl" id="ENSCJAP00000087927.1"/>
    </source>
</evidence>
<sequence>PSLPESVSAARYKTLRSAELRLQDHYQQLIPAQKGSLCNPCIVFQACIANHLPGTSNSCTSASQVAGITGMATTPSQFFLFLVETGFCPVGQAGLKLLASTDLPASASQSARITGVSHHVQPHVTYLKINF</sequence>
<keyword evidence="2" id="KW-1185">Reference proteome</keyword>
<dbReference type="PRINTS" id="PR02045">
    <property type="entry name" value="F138DOMAIN"/>
</dbReference>
<evidence type="ECO:0000313" key="2">
    <source>
        <dbReference type="Proteomes" id="UP000008225"/>
    </source>
</evidence>
<dbReference type="PANTHER" id="PTHR12138">
    <property type="entry name" value="PRIMATE-EXPANDED PROTEIN FAMILY"/>
    <property type="match status" value="1"/>
</dbReference>
<dbReference type="GeneTree" id="ENSGT01120000271815"/>
<name>A0A8I3W728_CALJA</name>
<proteinExistence type="predicted"/>
<dbReference type="Ensembl" id="ENSCJAT00000122319.1">
    <property type="protein sequence ID" value="ENSCJAP00000087927.1"/>
    <property type="gene ID" value="ENSCJAG00000074673.1"/>
</dbReference>
<dbReference type="Proteomes" id="UP000008225">
    <property type="component" value="Chromosome 2"/>
</dbReference>
<reference evidence="1" key="2">
    <citation type="submission" date="2025-08" db="UniProtKB">
        <authorList>
            <consortium name="Ensembl"/>
        </authorList>
    </citation>
    <scope>IDENTIFICATION</scope>
</reference>
<dbReference type="AlphaFoldDB" id="A0A8I3W728"/>
<organism evidence="1 2">
    <name type="scientific">Callithrix jacchus</name>
    <name type="common">White-tufted-ear marmoset</name>
    <name type="synonym">Simia Jacchus</name>
    <dbReference type="NCBI Taxonomy" id="9483"/>
    <lineage>
        <taxon>Eukaryota</taxon>
        <taxon>Metazoa</taxon>
        <taxon>Chordata</taxon>
        <taxon>Craniata</taxon>
        <taxon>Vertebrata</taxon>
        <taxon>Euteleostomi</taxon>
        <taxon>Mammalia</taxon>
        <taxon>Eutheria</taxon>
        <taxon>Euarchontoglires</taxon>
        <taxon>Primates</taxon>
        <taxon>Haplorrhini</taxon>
        <taxon>Platyrrhini</taxon>
        <taxon>Cebidae</taxon>
        <taxon>Callitrichinae</taxon>
        <taxon>Callithrix</taxon>
        <taxon>Callithrix</taxon>
    </lineage>
</organism>
<accession>A0A8I3W728</accession>
<reference evidence="1 2" key="1">
    <citation type="submission" date="2009-03" db="EMBL/GenBank/DDBJ databases">
        <authorList>
            <person name="Warren W."/>
            <person name="Ye L."/>
            <person name="Minx P."/>
            <person name="Worley K."/>
            <person name="Gibbs R."/>
            <person name="Wilson R.K."/>
        </authorList>
    </citation>
    <scope>NUCLEOTIDE SEQUENCE [LARGE SCALE GENOMIC DNA]</scope>
</reference>
<protein>
    <submittedName>
        <fullName evidence="1">Uncharacterized protein</fullName>
    </submittedName>
</protein>
<dbReference type="PANTHER" id="PTHR12138:SF162">
    <property type="entry name" value="CHROMOSOME UNDETERMINED SCAFFOLD_275, WHOLE GENOME SHOTGUN SEQUENCE"/>
    <property type="match status" value="1"/>
</dbReference>
<reference evidence="1" key="3">
    <citation type="submission" date="2025-09" db="UniProtKB">
        <authorList>
            <consortium name="Ensembl"/>
        </authorList>
    </citation>
    <scope>IDENTIFICATION</scope>
</reference>